<dbReference type="AlphaFoldDB" id="A0A3P6RA35"/>
<dbReference type="Proteomes" id="UP000271889">
    <property type="component" value="Unassembled WGS sequence"/>
</dbReference>
<feature type="region of interest" description="Disordered" evidence="1">
    <location>
        <begin position="189"/>
        <end position="254"/>
    </location>
</feature>
<sequence length="254" mass="28799">MDKPTKNEYLEKPLKEEFMEKSMENEYLEKPLKKENMEASDVLRDINAPVSLDRRWQSSMEQLTKNTDDLMFKSGGDVLTSTEVMSSSEIAYPSIKRKENMSLSKRLQQKLEQLKDKHPERYVEYLAGKSRNSFPITKDETTTSSEAEVLNAEVMDTASLVTPAKPKSPRAQFFAKRINFSDDYPFVKKHKEGGETDIRRQEPRKPKQVKLNSAPSFMNKARSFLSNILGGGNSGESSNQAESSAELVTASKGR</sequence>
<accession>A0A3P6RA35</accession>
<gene>
    <name evidence="2" type="ORF">CGOC_LOCUS4610</name>
</gene>
<name>A0A3P6RA35_CYLGO</name>
<evidence type="ECO:0000313" key="3">
    <source>
        <dbReference type="Proteomes" id="UP000271889"/>
    </source>
</evidence>
<dbReference type="OrthoDB" id="5867217at2759"/>
<reference evidence="2 3" key="1">
    <citation type="submission" date="2018-11" db="EMBL/GenBank/DDBJ databases">
        <authorList>
            <consortium name="Pathogen Informatics"/>
        </authorList>
    </citation>
    <scope>NUCLEOTIDE SEQUENCE [LARGE SCALE GENOMIC DNA]</scope>
</reference>
<evidence type="ECO:0000256" key="1">
    <source>
        <dbReference type="SAM" id="MobiDB-lite"/>
    </source>
</evidence>
<dbReference type="EMBL" id="UYRV01012967">
    <property type="protein sequence ID" value="VDK59296.1"/>
    <property type="molecule type" value="Genomic_DNA"/>
</dbReference>
<feature type="compositionally biased region" description="Basic and acidic residues" evidence="1">
    <location>
        <begin position="192"/>
        <end position="205"/>
    </location>
</feature>
<evidence type="ECO:0000313" key="2">
    <source>
        <dbReference type="EMBL" id="VDK59296.1"/>
    </source>
</evidence>
<protein>
    <submittedName>
        <fullName evidence="2">Uncharacterized protein</fullName>
    </submittedName>
</protein>
<organism evidence="2 3">
    <name type="scientific">Cylicostephanus goldi</name>
    <name type="common">Nematode worm</name>
    <dbReference type="NCBI Taxonomy" id="71465"/>
    <lineage>
        <taxon>Eukaryota</taxon>
        <taxon>Metazoa</taxon>
        <taxon>Ecdysozoa</taxon>
        <taxon>Nematoda</taxon>
        <taxon>Chromadorea</taxon>
        <taxon>Rhabditida</taxon>
        <taxon>Rhabditina</taxon>
        <taxon>Rhabditomorpha</taxon>
        <taxon>Strongyloidea</taxon>
        <taxon>Strongylidae</taxon>
        <taxon>Cylicostephanus</taxon>
    </lineage>
</organism>
<keyword evidence="3" id="KW-1185">Reference proteome</keyword>
<proteinExistence type="predicted"/>